<dbReference type="InterPro" id="IPR037120">
    <property type="entry name" value="Haem_peroxidase_sf_animal"/>
</dbReference>
<proteinExistence type="predicted"/>
<dbReference type="AlphaFoldDB" id="A0A7J7JI12"/>
<dbReference type="PANTHER" id="PTHR11475:SF4">
    <property type="entry name" value="CHORION PEROXIDASE"/>
    <property type="match status" value="1"/>
</dbReference>
<keyword evidence="2" id="KW-0964">Secreted</keyword>
<dbReference type="GO" id="GO:0006979">
    <property type="term" value="P:response to oxidative stress"/>
    <property type="evidence" value="ECO:0007669"/>
    <property type="project" value="InterPro"/>
</dbReference>
<dbReference type="PANTHER" id="PTHR11475">
    <property type="entry name" value="OXIDASE/PEROXIDASE"/>
    <property type="match status" value="1"/>
</dbReference>
<reference evidence="4" key="1">
    <citation type="submission" date="2020-06" db="EMBL/GenBank/DDBJ databases">
        <title>Draft genome of Bugula neritina, a colonial animal packing powerful symbionts and potential medicines.</title>
        <authorList>
            <person name="Rayko M."/>
        </authorList>
    </citation>
    <scope>NUCLEOTIDE SEQUENCE [LARGE SCALE GENOMIC DNA]</scope>
    <source>
        <strain evidence="4">Kwan_BN1</strain>
    </source>
</reference>
<protein>
    <submittedName>
        <fullName evidence="4">Uncharacterized protein</fullName>
    </submittedName>
</protein>
<dbReference type="GO" id="GO:0020037">
    <property type="term" value="F:heme binding"/>
    <property type="evidence" value="ECO:0007669"/>
    <property type="project" value="InterPro"/>
</dbReference>
<evidence type="ECO:0000256" key="3">
    <source>
        <dbReference type="ARBA" id="ARBA00023180"/>
    </source>
</evidence>
<accession>A0A7J7JI12</accession>
<dbReference type="PROSITE" id="PS50292">
    <property type="entry name" value="PEROXIDASE_3"/>
    <property type="match status" value="1"/>
</dbReference>
<keyword evidence="3" id="KW-0325">Glycoprotein</keyword>
<dbReference type="InterPro" id="IPR010255">
    <property type="entry name" value="Haem_peroxidase_sf"/>
</dbReference>
<sequence>MRDFLFNKKLDIVSININRGRDHGFRSYVDYRKYYRLSVPQSWKDLEKTHSKEVVNQLKTVYTSVKDVELYIAGITEKRLSGALVGELFANIIGDGFSRSKKGDRFYFESSQSGLTAAQIASIKRYTYAQVLCEGLSMDKIVNKVFFRNGQKGAREVSCSSFPSLDFKLWKTKGSSDSNSKKCYWKVTKTGKCCKGRRTVYRTCVNSSSSCRCPGSSKASEKCSGSYNRRSKC</sequence>
<dbReference type="OrthoDB" id="823504at2759"/>
<dbReference type="Gene3D" id="1.10.640.10">
    <property type="entry name" value="Haem peroxidase domain superfamily, animal type"/>
    <property type="match status" value="1"/>
</dbReference>
<evidence type="ECO:0000313" key="4">
    <source>
        <dbReference type="EMBL" id="KAF6025972.1"/>
    </source>
</evidence>
<dbReference type="GO" id="GO:0005576">
    <property type="term" value="C:extracellular region"/>
    <property type="evidence" value="ECO:0007669"/>
    <property type="project" value="UniProtKB-SubCell"/>
</dbReference>
<keyword evidence="5" id="KW-1185">Reference proteome</keyword>
<gene>
    <name evidence="4" type="ORF">EB796_015717</name>
</gene>
<dbReference type="InterPro" id="IPR019791">
    <property type="entry name" value="Haem_peroxidase_animal"/>
</dbReference>
<dbReference type="EMBL" id="VXIV02002382">
    <property type="protein sequence ID" value="KAF6025972.1"/>
    <property type="molecule type" value="Genomic_DNA"/>
</dbReference>
<comment type="caution">
    <text evidence="4">The sequence shown here is derived from an EMBL/GenBank/DDBJ whole genome shotgun (WGS) entry which is preliminary data.</text>
</comment>
<evidence type="ECO:0000313" key="5">
    <source>
        <dbReference type="Proteomes" id="UP000593567"/>
    </source>
</evidence>
<dbReference type="SUPFAM" id="SSF48113">
    <property type="entry name" value="Heme-dependent peroxidases"/>
    <property type="match status" value="1"/>
</dbReference>
<evidence type="ECO:0000256" key="2">
    <source>
        <dbReference type="ARBA" id="ARBA00022525"/>
    </source>
</evidence>
<dbReference type="Pfam" id="PF03098">
    <property type="entry name" value="An_peroxidase"/>
    <property type="match status" value="1"/>
</dbReference>
<comment type="subcellular location">
    <subcellularLocation>
        <location evidence="1">Secreted</location>
    </subcellularLocation>
</comment>
<organism evidence="4 5">
    <name type="scientific">Bugula neritina</name>
    <name type="common">Brown bryozoan</name>
    <name type="synonym">Sertularia neritina</name>
    <dbReference type="NCBI Taxonomy" id="10212"/>
    <lineage>
        <taxon>Eukaryota</taxon>
        <taxon>Metazoa</taxon>
        <taxon>Spiralia</taxon>
        <taxon>Lophotrochozoa</taxon>
        <taxon>Bryozoa</taxon>
        <taxon>Gymnolaemata</taxon>
        <taxon>Cheilostomatida</taxon>
        <taxon>Flustrina</taxon>
        <taxon>Buguloidea</taxon>
        <taxon>Bugulidae</taxon>
        <taxon>Bugula</taxon>
    </lineage>
</organism>
<name>A0A7J7JI12_BUGNE</name>
<dbReference type="GO" id="GO:0004601">
    <property type="term" value="F:peroxidase activity"/>
    <property type="evidence" value="ECO:0007669"/>
    <property type="project" value="InterPro"/>
</dbReference>
<dbReference type="Proteomes" id="UP000593567">
    <property type="component" value="Unassembled WGS sequence"/>
</dbReference>
<evidence type="ECO:0000256" key="1">
    <source>
        <dbReference type="ARBA" id="ARBA00004613"/>
    </source>
</evidence>